<keyword evidence="5" id="KW-1185">Reference proteome</keyword>
<proteinExistence type="inferred from homology"/>
<comment type="similarity">
    <text evidence="1 3">Belongs to the short-chain dehydrogenases/reductases (SDR) family.</text>
</comment>
<evidence type="ECO:0000256" key="2">
    <source>
        <dbReference type="ARBA" id="ARBA00023002"/>
    </source>
</evidence>
<dbReference type="EMBL" id="JAJNEC010000005">
    <property type="protein sequence ID" value="MCD2424095.1"/>
    <property type="molecule type" value="Genomic_DNA"/>
</dbReference>
<dbReference type="RefSeq" id="WP_231005350.1">
    <property type="nucleotide sequence ID" value="NZ_JAJNEC010000005.1"/>
</dbReference>
<dbReference type="PROSITE" id="PS00061">
    <property type="entry name" value="ADH_SHORT"/>
    <property type="match status" value="1"/>
</dbReference>
<dbReference type="PANTHER" id="PTHR44196:SF1">
    <property type="entry name" value="DEHYDROGENASE_REDUCTASE SDR FAMILY MEMBER 7B"/>
    <property type="match status" value="1"/>
</dbReference>
<dbReference type="InterPro" id="IPR020904">
    <property type="entry name" value="Sc_DH/Rdtase_CS"/>
</dbReference>
<dbReference type="PRINTS" id="PR00080">
    <property type="entry name" value="SDRFAMILY"/>
</dbReference>
<dbReference type="Gene3D" id="3.40.50.720">
    <property type="entry name" value="NAD(P)-binding Rossmann-like Domain"/>
    <property type="match status" value="1"/>
</dbReference>
<keyword evidence="2" id="KW-0560">Oxidoreductase</keyword>
<evidence type="ECO:0000313" key="4">
    <source>
        <dbReference type="EMBL" id="MCD2424095.1"/>
    </source>
</evidence>
<accession>A0ABS8PSN6</accession>
<dbReference type="Proteomes" id="UP001199816">
    <property type="component" value="Unassembled WGS sequence"/>
</dbReference>
<dbReference type="SUPFAM" id="SSF51735">
    <property type="entry name" value="NAD(P)-binding Rossmann-fold domains"/>
    <property type="match status" value="1"/>
</dbReference>
<name>A0ABS8PSN6_9BACT</name>
<comment type="caution">
    <text evidence="4">The sequence shown here is derived from an EMBL/GenBank/DDBJ whole genome shotgun (WGS) entry which is preliminary data.</text>
</comment>
<dbReference type="InterPro" id="IPR036291">
    <property type="entry name" value="NAD(P)-bd_dom_sf"/>
</dbReference>
<evidence type="ECO:0000256" key="3">
    <source>
        <dbReference type="RuleBase" id="RU000363"/>
    </source>
</evidence>
<protein>
    <submittedName>
        <fullName evidence="4">SDR family oxidoreductase</fullName>
    </submittedName>
</protein>
<dbReference type="PANTHER" id="PTHR44196">
    <property type="entry name" value="DEHYDROGENASE/REDUCTASE SDR FAMILY MEMBER 7B"/>
    <property type="match status" value="1"/>
</dbReference>
<organism evidence="4 5">
    <name type="scientific">Niabella pedocola</name>
    <dbReference type="NCBI Taxonomy" id="1752077"/>
    <lineage>
        <taxon>Bacteria</taxon>
        <taxon>Pseudomonadati</taxon>
        <taxon>Bacteroidota</taxon>
        <taxon>Chitinophagia</taxon>
        <taxon>Chitinophagales</taxon>
        <taxon>Chitinophagaceae</taxon>
        <taxon>Niabella</taxon>
    </lineage>
</organism>
<dbReference type="CDD" id="cd05233">
    <property type="entry name" value="SDR_c"/>
    <property type="match status" value="1"/>
</dbReference>
<gene>
    <name evidence="4" type="ORF">LQ567_15050</name>
</gene>
<reference evidence="4 5" key="1">
    <citation type="submission" date="2021-11" db="EMBL/GenBank/DDBJ databases">
        <title>Genomic of Niabella pedocola.</title>
        <authorList>
            <person name="Wu T."/>
        </authorList>
    </citation>
    <scope>NUCLEOTIDE SEQUENCE [LARGE SCALE GENOMIC DNA]</scope>
    <source>
        <strain evidence="4 5">JCM 31011</strain>
    </source>
</reference>
<evidence type="ECO:0000256" key="1">
    <source>
        <dbReference type="ARBA" id="ARBA00006484"/>
    </source>
</evidence>
<dbReference type="PRINTS" id="PR00081">
    <property type="entry name" value="GDHRDH"/>
</dbReference>
<dbReference type="Pfam" id="PF00106">
    <property type="entry name" value="adh_short"/>
    <property type="match status" value="1"/>
</dbReference>
<evidence type="ECO:0000313" key="5">
    <source>
        <dbReference type="Proteomes" id="UP001199816"/>
    </source>
</evidence>
<sequence>MNLLITGASQGIGFAIAEIFAKKGNRVLITSKNEVRLYQALESLQTRYPDADFRAKAFDLSEKDQAQALAGWALEQGAPDVLVNNAGFFEPGNVSDEADGVLESQLAINLYSAYHLTRALLPAMKEKRKGFIFNICSVAGLQAYPGGGAYSISKFALNGFSQNLREELKPHGIKVTALFPGAVMTASWGGFDNSEKRIMEAADVATLIETSTRLSDAACVESIILRPQLGDL</sequence>
<dbReference type="InterPro" id="IPR002347">
    <property type="entry name" value="SDR_fam"/>
</dbReference>